<dbReference type="InterPro" id="IPR006827">
    <property type="entry name" value="Lant_deHydtase_N"/>
</dbReference>
<name>A0A919XUG3_9BACL</name>
<keyword evidence="3" id="KW-1185">Reference proteome</keyword>
<dbReference type="AlphaFoldDB" id="A0A919XUG3"/>
<evidence type="ECO:0000313" key="3">
    <source>
        <dbReference type="Proteomes" id="UP000681162"/>
    </source>
</evidence>
<accession>A0A919XUG3</accession>
<evidence type="ECO:0000313" key="2">
    <source>
        <dbReference type="EMBL" id="GIO38204.1"/>
    </source>
</evidence>
<dbReference type="EMBL" id="BORR01000010">
    <property type="protein sequence ID" value="GIO38204.1"/>
    <property type="molecule type" value="Genomic_DNA"/>
</dbReference>
<dbReference type="RefSeq" id="WP_212940336.1">
    <property type="nucleotide sequence ID" value="NZ_BORR01000010.1"/>
</dbReference>
<feature type="domain" description="Lantibiotic dehydratase N-terminal" evidence="1">
    <location>
        <begin position="134"/>
        <end position="696"/>
    </location>
</feature>
<reference evidence="2 3" key="1">
    <citation type="submission" date="2021-03" db="EMBL/GenBank/DDBJ databases">
        <title>Antimicrobial resistance genes in bacteria isolated from Japanese honey, and their potential for conferring macrolide and lincosamide resistance in the American foulbrood pathogen Paenibacillus larvae.</title>
        <authorList>
            <person name="Okamoto M."/>
            <person name="Kumagai M."/>
            <person name="Kanamori H."/>
            <person name="Takamatsu D."/>
        </authorList>
    </citation>
    <scope>NUCLEOTIDE SEQUENCE [LARGE SCALE GENOMIC DNA]</scope>
    <source>
        <strain evidence="2 3">J41TS12</strain>
    </source>
</reference>
<evidence type="ECO:0000259" key="1">
    <source>
        <dbReference type="Pfam" id="PF04738"/>
    </source>
</evidence>
<sequence length="789" mass="93785">MELLLIRSPYKMSDFFYKDLGTVHVLYEQMNMIVREIIDQKECIDGILYKIIPNIENDADRREVLSIKRTIFNQLSIFNMDAIERNLSNESDLNAIRKHNEDRKRYKLIYEQFKRQVYADKEFVESKIIFLLKDNWFRSALLSANEGLFKSLQSTEGFRLDKNKYITLLRYLNKSSIMCTPSSLWAGISVARWGRENITEWGGEYKVTLEMNPNSVKHQERNYVKKNVNELNWKKEKFYLNPTIITKDEFIYYWRFEERKMTKCKINKNQFILFIIRQFQNTIFTLSDLSQYIGSQFSLTNEKTKAIIGGLIKQDLLRINSDPLYGALNPLKYAKYSEKDLRKIAILDEKICEFGEAFIEKYSYLSDEQNNVRACMELPWKRIILSIEIKRSLEKAVSYYKFLHAALYDNNKRQVLTDLFLQKFESDKLIPLLEVSEELASNNLPNYINSNYRAWDTNKEGFNYKGFIDLIKANDMNKKEVVLREEELTLLFEDRITNQNILSCQDSEAIFQFYQKDGCYFIIPEMFSTQYGRFSGRFVRMLEGNIQEEFNQQIYNSIKEKEHTYQVNLHINNELDGIGFNLPQLINKITLYDNNVSENERQLPINKLFIKLNSETEMFSFHRQDGHEINLWLSSTISPGNDKLYRLINNITQQNLININGHARNRIELDTDHQPRILLENLVISRERFRIKVGDFIFLYSNLDDHLKMEKLLELINIHNLPNSFFVYTDGNFKPQFVETATIYDLYILQRIIKTSKQYVYIEEVLPGKESYWLKSKFDKYNGEVWARV</sequence>
<dbReference type="Proteomes" id="UP000681162">
    <property type="component" value="Unassembled WGS sequence"/>
</dbReference>
<organism evidence="2 3">
    <name type="scientific">Paenibacillus antibioticophila</name>
    <dbReference type="NCBI Taxonomy" id="1274374"/>
    <lineage>
        <taxon>Bacteria</taxon>
        <taxon>Bacillati</taxon>
        <taxon>Bacillota</taxon>
        <taxon>Bacilli</taxon>
        <taxon>Bacillales</taxon>
        <taxon>Paenibacillaceae</taxon>
        <taxon>Paenibacillus</taxon>
    </lineage>
</organism>
<comment type="caution">
    <text evidence="2">The sequence shown here is derived from an EMBL/GenBank/DDBJ whole genome shotgun (WGS) entry which is preliminary data.</text>
</comment>
<proteinExistence type="predicted"/>
<gene>
    <name evidence="2" type="ORF">J41TS12_30650</name>
</gene>
<dbReference type="Pfam" id="PF04738">
    <property type="entry name" value="Lant_dehydr_N"/>
    <property type="match status" value="1"/>
</dbReference>
<protein>
    <recommendedName>
        <fullName evidence="1">Lantibiotic dehydratase N-terminal domain-containing protein</fullName>
    </recommendedName>
</protein>